<organism evidence="1 2">
    <name type="scientific">Coccomyxa viridis</name>
    <dbReference type="NCBI Taxonomy" id="1274662"/>
    <lineage>
        <taxon>Eukaryota</taxon>
        <taxon>Viridiplantae</taxon>
        <taxon>Chlorophyta</taxon>
        <taxon>core chlorophytes</taxon>
        <taxon>Trebouxiophyceae</taxon>
        <taxon>Trebouxiophyceae incertae sedis</taxon>
        <taxon>Coccomyxaceae</taxon>
        <taxon>Coccomyxa</taxon>
    </lineage>
</organism>
<dbReference type="PANTHER" id="PTHR21530:SF0">
    <property type="entry name" value="TRAB FAMILY PROTEIN"/>
    <property type="match status" value="1"/>
</dbReference>
<name>A0ABP1GA16_9CHLO</name>
<evidence type="ECO:0000313" key="1">
    <source>
        <dbReference type="EMBL" id="CAL5228667.1"/>
    </source>
</evidence>
<dbReference type="InterPro" id="IPR046345">
    <property type="entry name" value="TraB_PrgY-like"/>
</dbReference>
<comment type="caution">
    <text evidence="1">The sequence shown here is derived from an EMBL/GenBank/DDBJ whole genome shotgun (WGS) entry which is preliminary data.</text>
</comment>
<dbReference type="CDD" id="cd14726">
    <property type="entry name" value="TraB_PrgY-like"/>
    <property type="match status" value="1"/>
</dbReference>
<keyword evidence="2" id="KW-1185">Reference proteome</keyword>
<evidence type="ECO:0000313" key="2">
    <source>
        <dbReference type="Proteomes" id="UP001497392"/>
    </source>
</evidence>
<gene>
    <name evidence="1" type="primary">g11840</name>
    <name evidence="1" type="ORF">VP750_LOCUS10573</name>
</gene>
<dbReference type="PANTHER" id="PTHR21530">
    <property type="entry name" value="PHEROMONE SHUTDOWN PROTEIN"/>
    <property type="match status" value="1"/>
</dbReference>
<reference evidence="1 2" key="1">
    <citation type="submission" date="2024-06" db="EMBL/GenBank/DDBJ databases">
        <authorList>
            <person name="Kraege A."/>
            <person name="Thomma B."/>
        </authorList>
    </citation>
    <scope>NUCLEOTIDE SEQUENCE [LARGE SCALE GENOMIC DNA]</scope>
</reference>
<dbReference type="Proteomes" id="UP001497392">
    <property type="component" value="Unassembled WGS sequence"/>
</dbReference>
<dbReference type="Pfam" id="PF01963">
    <property type="entry name" value="TraB_PrgY_gumN"/>
    <property type="match status" value="1"/>
</dbReference>
<accession>A0ABP1GA16</accession>
<dbReference type="EMBL" id="CAXHTA020000019">
    <property type="protein sequence ID" value="CAL5228667.1"/>
    <property type="molecule type" value="Genomic_DNA"/>
</dbReference>
<protein>
    <submittedName>
        <fullName evidence="1">G11840 protein</fullName>
    </submittedName>
</protein>
<proteinExistence type="predicted"/>
<sequence>MLANSTGLATKHCCFPVLSRRYRCTYTSSGRALHVVGHAAVQCPPADFDPRQTIRITSDKIVREQYPQLYDLAEQGVLTALPRPSDYVERRDDGYKEPEYVFVVGTAHFSEASADDVERVIEAVRPENVVVEVCRSRTAILYDQEPQGDGSTHAPQSNSMSLTGPSFLQALLRSARLGGNSAMVLRAVLSAQAGKVSQALGVRSGVEMRAARRSAERIGAQIVLGDRPIEITLQRAWQALTWPQRLRLLGLLLQSGPVDPSELNAQAVEALKDDDIITSVVAEYSEKFPQVVGPLLHERDLYLAWSLKRSKAVNGTKSVVGVIGRGHVRGVLYNLTTPNSSGLRFRDLVGSKAEREGGPSRRQRIARRIALELLLAAGAYFAWEAFRTRT</sequence>
<dbReference type="InterPro" id="IPR002816">
    <property type="entry name" value="TraB/PrgY/GumN_fam"/>
</dbReference>